<organism evidence="1 2">
    <name type="scientific">Trifolium medium</name>
    <dbReference type="NCBI Taxonomy" id="97028"/>
    <lineage>
        <taxon>Eukaryota</taxon>
        <taxon>Viridiplantae</taxon>
        <taxon>Streptophyta</taxon>
        <taxon>Embryophyta</taxon>
        <taxon>Tracheophyta</taxon>
        <taxon>Spermatophyta</taxon>
        <taxon>Magnoliopsida</taxon>
        <taxon>eudicotyledons</taxon>
        <taxon>Gunneridae</taxon>
        <taxon>Pentapetalae</taxon>
        <taxon>rosids</taxon>
        <taxon>fabids</taxon>
        <taxon>Fabales</taxon>
        <taxon>Fabaceae</taxon>
        <taxon>Papilionoideae</taxon>
        <taxon>50 kb inversion clade</taxon>
        <taxon>NPAAA clade</taxon>
        <taxon>Hologalegina</taxon>
        <taxon>IRL clade</taxon>
        <taxon>Trifolieae</taxon>
        <taxon>Trifolium</taxon>
    </lineage>
</organism>
<sequence length="34" mass="3646">YTGEVEDENYVDGLSVLETAKFGDINLQGGGQNI</sequence>
<dbReference type="Proteomes" id="UP000265520">
    <property type="component" value="Unassembled WGS sequence"/>
</dbReference>
<keyword evidence="2" id="KW-1185">Reference proteome</keyword>
<dbReference type="AlphaFoldDB" id="A0A392RD33"/>
<protein>
    <submittedName>
        <fullName evidence="1">Uncharacterized protein</fullName>
    </submittedName>
</protein>
<feature type="non-terminal residue" evidence="1">
    <location>
        <position position="1"/>
    </location>
</feature>
<proteinExistence type="predicted"/>
<dbReference type="EMBL" id="LXQA010214675">
    <property type="protein sequence ID" value="MCI34538.1"/>
    <property type="molecule type" value="Genomic_DNA"/>
</dbReference>
<comment type="caution">
    <text evidence="1">The sequence shown here is derived from an EMBL/GenBank/DDBJ whole genome shotgun (WGS) entry which is preliminary data.</text>
</comment>
<accession>A0A392RD33</accession>
<reference evidence="1 2" key="1">
    <citation type="journal article" date="2018" name="Front. Plant Sci.">
        <title>Red Clover (Trifolium pratense) and Zigzag Clover (T. medium) - A Picture of Genomic Similarities and Differences.</title>
        <authorList>
            <person name="Dluhosova J."/>
            <person name="Istvanek J."/>
            <person name="Nedelnik J."/>
            <person name="Repkova J."/>
        </authorList>
    </citation>
    <scope>NUCLEOTIDE SEQUENCE [LARGE SCALE GENOMIC DNA]</scope>
    <source>
        <strain evidence="2">cv. 10/8</strain>
        <tissue evidence="1">Leaf</tissue>
    </source>
</reference>
<name>A0A392RD33_9FABA</name>
<evidence type="ECO:0000313" key="2">
    <source>
        <dbReference type="Proteomes" id="UP000265520"/>
    </source>
</evidence>
<evidence type="ECO:0000313" key="1">
    <source>
        <dbReference type="EMBL" id="MCI34538.1"/>
    </source>
</evidence>